<dbReference type="AlphaFoldDB" id="A0A846S3X8"/>
<dbReference type="RefSeq" id="WP_167951947.1">
    <property type="nucleotide sequence ID" value="NZ_BAAAPQ010000019.1"/>
</dbReference>
<evidence type="ECO:0000256" key="1">
    <source>
        <dbReference type="SAM" id="Phobius"/>
    </source>
</evidence>
<name>A0A846S3X8_9MICO</name>
<gene>
    <name evidence="2" type="ORF">BKA07_003315</name>
</gene>
<sequence length="78" mass="8850">MKKARSPRQRSRREAITVLVVVLCIHCGFKLLGWASQEQSWWQVVLVAPVSAAIYWALANSFRNFAEDDFTSPAKSEP</sequence>
<reference evidence="2 3" key="1">
    <citation type="submission" date="2020-03" db="EMBL/GenBank/DDBJ databases">
        <title>Sequencing the genomes of 1000 actinobacteria strains.</title>
        <authorList>
            <person name="Klenk H.-P."/>
        </authorList>
    </citation>
    <scope>NUCLEOTIDE SEQUENCE [LARGE SCALE GENOMIC DNA]</scope>
    <source>
        <strain evidence="2 3">DSM 18964</strain>
    </source>
</reference>
<evidence type="ECO:0000313" key="2">
    <source>
        <dbReference type="EMBL" id="NJC58280.1"/>
    </source>
</evidence>
<keyword evidence="1" id="KW-0812">Transmembrane</keyword>
<protein>
    <submittedName>
        <fullName evidence="2">Uncharacterized protein</fullName>
    </submittedName>
</protein>
<accession>A0A846S3X8</accession>
<feature type="transmembrane region" description="Helical" evidence="1">
    <location>
        <begin position="15"/>
        <end position="35"/>
    </location>
</feature>
<evidence type="ECO:0000313" key="3">
    <source>
        <dbReference type="Proteomes" id="UP000576792"/>
    </source>
</evidence>
<comment type="caution">
    <text evidence="2">The sequence shown here is derived from an EMBL/GenBank/DDBJ whole genome shotgun (WGS) entry which is preliminary data.</text>
</comment>
<dbReference type="EMBL" id="JAATJN010000001">
    <property type="protein sequence ID" value="NJC58280.1"/>
    <property type="molecule type" value="Genomic_DNA"/>
</dbReference>
<organism evidence="2 3">
    <name type="scientific">Brevibacterium marinum</name>
    <dbReference type="NCBI Taxonomy" id="418643"/>
    <lineage>
        <taxon>Bacteria</taxon>
        <taxon>Bacillati</taxon>
        <taxon>Actinomycetota</taxon>
        <taxon>Actinomycetes</taxon>
        <taxon>Micrococcales</taxon>
        <taxon>Brevibacteriaceae</taxon>
        <taxon>Brevibacterium</taxon>
    </lineage>
</organism>
<dbReference type="Proteomes" id="UP000576792">
    <property type="component" value="Unassembled WGS sequence"/>
</dbReference>
<feature type="transmembrane region" description="Helical" evidence="1">
    <location>
        <begin position="41"/>
        <end position="58"/>
    </location>
</feature>
<keyword evidence="1" id="KW-1133">Transmembrane helix</keyword>
<keyword evidence="3" id="KW-1185">Reference proteome</keyword>
<proteinExistence type="predicted"/>
<keyword evidence="1" id="KW-0472">Membrane</keyword>